<protein>
    <submittedName>
        <fullName evidence="1">Uncharacterized protein</fullName>
    </submittedName>
</protein>
<evidence type="ECO:0000313" key="1">
    <source>
        <dbReference type="EMBL" id="QKO02615.1"/>
    </source>
</evidence>
<evidence type="ECO:0000313" key="2">
    <source>
        <dbReference type="Proteomes" id="UP000509286"/>
    </source>
</evidence>
<accession>A0A6N0A4C0</accession>
<organism evidence="1 2">
    <name type="scientific">Microbacterium phage Lovelyunicorn</name>
    <dbReference type="NCBI Taxonomy" id="2744009"/>
    <lineage>
        <taxon>Viruses</taxon>
        <taxon>Duplodnaviria</taxon>
        <taxon>Heunggongvirae</taxon>
        <taxon>Uroviricota</taxon>
        <taxon>Caudoviricetes</taxon>
        <taxon>Ilzatvirus</taxon>
        <taxon>Ilzatvirus teagan</taxon>
    </lineage>
</organism>
<reference evidence="1 2" key="1">
    <citation type="submission" date="2020-06" db="EMBL/GenBank/DDBJ databases">
        <authorList>
            <person name="Gosselin S.P."/>
            <person name="Gogarten J.P."/>
            <person name="Jacobs J."/>
            <person name="Cironaku J."/>
            <person name="Evia S.R."/>
            <person name="Kharawla K.R."/>
            <person name="Eisenberg J."/>
            <person name="Madden K."/>
            <person name="Laird A.E."/>
            <person name="Brokowski A."/>
            <person name="Marsh A."/>
            <person name="Ware V.C."/>
            <person name="Garlena R.A."/>
            <person name="Russell D.A."/>
            <person name="Pope W.H."/>
            <person name="Jacobs-Sera D."/>
            <person name="Hatfull G.F."/>
        </authorList>
    </citation>
    <scope>NUCLEOTIDE SEQUENCE [LARGE SCALE GENOMIC DNA]</scope>
</reference>
<dbReference type="Proteomes" id="UP000509286">
    <property type="component" value="Genome"/>
</dbReference>
<gene>
    <name evidence="1" type="primary">49</name>
    <name evidence="1" type="ORF">SEA_LOVELYUNICORN_49</name>
</gene>
<dbReference type="EMBL" id="MT553339">
    <property type="protein sequence ID" value="QKO02615.1"/>
    <property type="molecule type" value="Genomic_DNA"/>
</dbReference>
<name>A0A6N0A4C0_9CAUD</name>
<sequence>MAQHVHLNGGPLHDQRVALENGARCFTIQQPLRMPQNLTEALDPISNIESRYGHY</sequence>
<proteinExistence type="predicted"/>